<keyword evidence="3" id="KW-1185">Reference proteome</keyword>
<proteinExistence type="predicted"/>
<gene>
    <name evidence="2" type="ORF">DV733_10115</name>
</gene>
<evidence type="ECO:0000313" key="3">
    <source>
        <dbReference type="Proteomes" id="UP000296706"/>
    </source>
</evidence>
<dbReference type="Pfam" id="PF06197">
    <property type="entry name" value="DUF998"/>
    <property type="match status" value="1"/>
</dbReference>
<dbReference type="Proteomes" id="UP000296706">
    <property type="component" value="Chromosome"/>
</dbReference>
<feature type="transmembrane region" description="Helical" evidence="1">
    <location>
        <begin position="186"/>
        <end position="203"/>
    </location>
</feature>
<keyword evidence="1" id="KW-0812">Transmembrane</keyword>
<keyword evidence="1" id="KW-0472">Membrane</keyword>
<dbReference type="OrthoDB" id="46160at2157"/>
<feature type="transmembrane region" description="Helical" evidence="1">
    <location>
        <begin position="21"/>
        <end position="44"/>
    </location>
</feature>
<evidence type="ECO:0000313" key="2">
    <source>
        <dbReference type="EMBL" id="QCC51573.1"/>
    </source>
</evidence>
<organism evidence="2 3">
    <name type="scientific">Halapricum salinum</name>
    <dbReference type="NCBI Taxonomy" id="1457250"/>
    <lineage>
        <taxon>Archaea</taxon>
        <taxon>Methanobacteriati</taxon>
        <taxon>Methanobacteriota</taxon>
        <taxon>Stenosarchaea group</taxon>
        <taxon>Halobacteria</taxon>
        <taxon>Halobacteriales</taxon>
        <taxon>Haloarculaceae</taxon>
        <taxon>Halapricum</taxon>
    </lineage>
</organism>
<keyword evidence="1" id="KW-1133">Transmembrane helix</keyword>
<name>A0A4D6HC54_9EURY</name>
<protein>
    <submittedName>
        <fullName evidence="2">DUF998 domain-containing protein</fullName>
    </submittedName>
</protein>
<dbReference type="EMBL" id="CP031310">
    <property type="protein sequence ID" value="QCC51573.1"/>
    <property type="molecule type" value="Genomic_DNA"/>
</dbReference>
<dbReference type="GeneID" id="39848221"/>
<dbReference type="RefSeq" id="WP_049994813.1">
    <property type="nucleotide sequence ID" value="NZ_CP031310.1"/>
</dbReference>
<feature type="transmembrane region" description="Helical" evidence="1">
    <location>
        <begin position="147"/>
        <end position="166"/>
    </location>
</feature>
<sequence length="210" mass="21651">MPETLSQPVSIGETTIRPRRLAGVLLFALSAQFMTVIMLAAAMAPDYDFGASAISDLGTIPETALLFNGSLVLVGVLNIAGGYLLYRSEGARWLLGIYVAAGIGAIGAGLVPLDVADVHGLFALVAFLGFNLEALGTATRLTGVMRVLSILAGVLGLLFVVVMIVGDAGNTSVFGPIGHGGAERMIVYPVMLWLVAFGGYLLGRDVGAGL</sequence>
<dbReference type="STRING" id="1457250.GCA_000755225_00876"/>
<dbReference type="InterPro" id="IPR009339">
    <property type="entry name" value="DUF998"/>
</dbReference>
<feature type="transmembrane region" description="Helical" evidence="1">
    <location>
        <begin position="64"/>
        <end position="86"/>
    </location>
</feature>
<evidence type="ECO:0000256" key="1">
    <source>
        <dbReference type="SAM" id="Phobius"/>
    </source>
</evidence>
<reference evidence="2 3" key="1">
    <citation type="journal article" date="2019" name="Nat. Commun.">
        <title>A new type of DNA phosphorothioation-based antiviral system in archaea.</title>
        <authorList>
            <person name="Xiong L."/>
            <person name="Liu S."/>
            <person name="Chen S."/>
            <person name="Xiao Y."/>
            <person name="Zhu B."/>
            <person name="Gao Y."/>
            <person name="Zhang Y."/>
            <person name="Chen B."/>
            <person name="Luo J."/>
            <person name="Deng Z."/>
            <person name="Chen X."/>
            <person name="Wang L."/>
            <person name="Chen S."/>
        </authorList>
    </citation>
    <scope>NUCLEOTIDE SEQUENCE [LARGE SCALE GENOMIC DNA]</scope>
    <source>
        <strain evidence="2 3">CBA1105</strain>
    </source>
</reference>
<feature type="transmembrane region" description="Helical" evidence="1">
    <location>
        <begin position="118"/>
        <end position="135"/>
    </location>
</feature>
<dbReference type="KEGG" id="hsn:DV733_10115"/>
<feature type="transmembrane region" description="Helical" evidence="1">
    <location>
        <begin position="93"/>
        <end position="112"/>
    </location>
</feature>
<accession>A0A4D6HC54</accession>
<dbReference type="AlphaFoldDB" id="A0A4D6HC54"/>